<dbReference type="SUPFAM" id="SSF49401">
    <property type="entry name" value="Bacterial adhesins"/>
    <property type="match status" value="1"/>
</dbReference>
<dbReference type="EMBL" id="CP032487">
    <property type="protein sequence ID" value="QAX80029.1"/>
    <property type="molecule type" value="Genomic_DNA"/>
</dbReference>
<dbReference type="RefSeq" id="WP_129197938.1">
    <property type="nucleotide sequence ID" value="NZ_CP032487.1"/>
</dbReference>
<proteinExistence type="inferred from homology"/>
<dbReference type="Gene3D" id="2.60.40.1090">
    <property type="entry name" value="Fimbrial-type adhesion domain"/>
    <property type="match status" value="1"/>
</dbReference>
<feature type="signal peptide" evidence="4">
    <location>
        <begin position="1"/>
        <end position="25"/>
    </location>
</feature>
<comment type="similarity">
    <text evidence="2">Belongs to the fimbrial protein family.</text>
</comment>
<gene>
    <name evidence="5" type="ORF">D5F51_16650</name>
</gene>
<keyword evidence="6" id="KW-1185">Reference proteome</keyword>
<evidence type="ECO:0000256" key="1">
    <source>
        <dbReference type="ARBA" id="ARBA00004561"/>
    </source>
</evidence>
<dbReference type="InterPro" id="IPR008966">
    <property type="entry name" value="Adhesion_dom_sf"/>
</dbReference>
<protein>
    <submittedName>
        <fullName evidence="5">Type 1 fimbrial protein</fullName>
    </submittedName>
</protein>
<keyword evidence="3" id="KW-0281">Fimbrium</keyword>
<dbReference type="PANTHER" id="PTHR33420">
    <property type="entry name" value="FIMBRIAL SUBUNIT ELFA-RELATED"/>
    <property type="match status" value="1"/>
</dbReference>
<organism evidence="5 6">
    <name type="scientific">Yersinia hibernica</name>
    <dbReference type="NCBI Taxonomy" id="2339259"/>
    <lineage>
        <taxon>Bacteria</taxon>
        <taxon>Pseudomonadati</taxon>
        <taxon>Pseudomonadota</taxon>
        <taxon>Gammaproteobacteria</taxon>
        <taxon>Enterobacterales</taxon>
        <taxon>Yersiniaceae</taxon>
        <taxon>Yersinia</taxon>
    </lineage>
</organism>
<sequence length="186" mass="19203">MKVMRKVNLAVCALALAVSSTTAFAATNGTVTFNGKLINETCQIAPGTENVVVDLPTLSIKSLAATGQEAGSTNFTISVIDCPKTVTKVAAHFEAINSDGVNSTTGNLTNSAVTDAATQAEVRLYNLSNNSQIRVGDTGEDFAVIHGADENELGTTTLSYAGGYYATAATTPGVVTAKVQYVLAYN</sequence>
<feature type="chain" id="PRO_5046090763" evidence="4">
    <location>
        <begin position="26"/>
        <end position="186"/>
    </location>
</feature>
<accession>A0ABX5R317</accession>
<name>A0ABX5R317_9GAMM</name>
<dbReference type="Proteomes" id="UP000288804">
    <property type="component" value="Chromosome"/>
</dbReference>
<reference evidence="6" key="1">
    <citation type="submission" date="2018-09" db="EMBL/GenBank/DDBJ databases">
        <title>Yersinia hibernicus sp. nov.</title>
        <authorList>
            <person name="Nguyen S.V."/>
            <person name="Mundanda D.M."/>
            <person name="Anes J."/>
            <person name="Fanning S."/>
        </authorList>
    </citation>
    <scope>NUCLEOTIDE SEQUENCE [LARGE SCALE GENOMIC DNA]</scope>
    <source>
        <strain evidence="6">CFS1934</strain>
    </source>
</reference>
<evidence type="ECO:0000256" key="2">
    <source>
        <dbReference type="ARBA" id="ARBA00006671"/>
    </source>
</evidence>
<dbReference type="Pfam" id="PF16970">
    <property type="entry name" value="FimA"/>
    <property type="match status" value="1"/>
</dbReference>
<dbReference type="InterPro" id="IPR050263">
    <property type="entry name" value="Bact_Fimbrial_Adh_Pro"/>
</dbReference>
<evidence type="ECO:0000256" key="3">
    <source>
        <dbReference type="ARBA" id="ARBA00023263"/>
    </source>
</evidence>
<evidence type="ECO:0000313" key="6">
    <source>
        <dbReference type="Proteomes" id="UP000288804"/>
    </source>
</evidence>
<comment type="subcellular location">
    <subcellularLocation>
        <location evidence="1">Fimbrium</location>
    </subcellularLocation>
</comment>
<dbReference type="InterPro" id="IPR039458">
    <property type="entry name" value="FimA-like"/>
</dbReference>
<keyword evidence="4" id="KW-0732">Signal</keyword>
<evidence type="ECO:0000256" key="4">
    <source>
        <dbReference type="SAM" id="SignalP"/>
    </source>
</evidence>
<dbReference type="PANTHER" id="PTHR33420:SF10">
    <property type="entry name" value="FIMBRIAE MAJOR SUBUNIT"/>
    <property type="match status" value="1"/>
</dbReference>
<evidence type="ECO:0000313" key="5">
    <source>
        <dbReference type="EMBL" id="QAX80029.1"/>
    </source>
</evidence>
<dbReference type="InterPro" id="IPR036937">
    <property type="entry name" value="Adhesion_dom_fimbrial_sf"/>
</dbReference>